<dbReference type="PANTHER" id="PTHR21346">
    <property type="entry name" value="FUN14 DOMAIN CONTAINING"/>
    <property type="match status" value="1"/>
</dbReference>
<dbReference type="AlphaFoldDB" id="A0A6F9DDV0"/>
<dbReference type="PANTHER" id="PTHR21346:SF0">
    <property type="entry name" value="RE45833P"/>
    <property type="match status" value="1"/>
</dbReference>
<name>A0A6F9DDV0_9ASCI</name>
<reference evidence="6" key="1">
    <citation type="submission" date="2020-04" db="EMBL/GenBank/DDBJ databases">
        <authorList>
            <person name="Neveu A P."/>
        </authorList>
    </citation>
    <scope>NUCLEOTIDE SEQUENCE</scope>
    <source>
        <tissue evidence="6">Whole embryo</tissue>
    </source>
</reference>
<keyword evidence="4" id="KW-1133">Transmembrane helix</keyword>
<evidence type="ECO:0000313" key="6">
    <source>
        <dbReference type="EMBL" id="CAB3247414.1"/>
    </source>
</evidence>
<evidence type="ECO:0000256" key="1">
    <source>
        <dbReference type="ARBA" id="ARBA00004374"/>
    </source>
</evidence>
<dbReference type="Pfam" id="PF04930">
    <property type="entry name" value="FUN14"/>
    <property type="match status" value="1"/>
</dbReference>
<organism evidence="6">
    <name type="scientific">Phallusia mammillata</name>
    <dbReference type="NCBI Taxonomy" id="59560"/>
    <lineage>
        <taxon>Eukaryota</taxon>
        <taxon>Metazoa</taxon>
        <taxon>Chordata</taxon>
        <taxon>Tunicata</taxon>
        <taxon>Ascidiacea</taxon>
        <taxon>Phlebobranchia</taxon>
        <taxon>Ascidiidae</taxon>
        <taxon>Phallusia</taxon>
    </lineage>
</organism>
<dbReference type="GO" id="GO:0000422">
    <property type="term" value="P:autophagy of mitochondrion"/>
    <property type="evidence" value="ECO:0007669"/>
    <property type="project" value="TreeGrafter"/>
</dbReference>
<comment type="similarity">
    <text evidence="2">Belongs to the FUN14 family.</text>
</comment>
<comment type="subcellular location">
    <subcellularLocation>
        <location evidence="1">Mitochondrion outer membrane</location>
        <topology evidence="1">Multi-pass membrane protein</topology>
    </subcellularLocation>
</comment>
<proteinExistence type="evidence at transcript level"/>
<evidence type="ECO:0000256" key="2">
    <source>
        <dbReference type="ARBA" id="ARBA00009160"/>
    </source>
</evidence>
<evidence type="ECO:0000256" key="3">
    <source>
        <dbReference type="ARBA" id="ARBA00022692"/>
    </source>
</evidence>
<accession>A0A6F9DDV0</accession>
<dbReference type="GO" id="GO:0005741">
    <property type="term" value="C:mitochondrial outer membrane"/>
    <property type="evidence" value="ECO:0007669"/>
    <property type="project" value="UniProtKB-SubCell"/>
</dbReference>
<gene>
    <name evidence="6" type="primary">Fundc1</name>
</gene>
<dbReference type="EMBL" id="LR785296">
    <property type="protein sequence ID" value="CAB3247414.1"/>
    <property type="molecule type" value="mRNA"/>
</dbReference>
<evidence type="ECO:0000256" key="5">
    <source>
        <dbReference type="ARBA" id="ARBA00023136"/>
    </source>
</evidence>
<dbReference type="InterPro" id="IPR007014">
    <property type="entry name" value="FUN14"/>
</dbReference>
<sequence length="71" mass="7958">MLMLQVAHQCGYISVNWTKVNRDMKNTKLHLPKNVYKRSAQSYTNQLFNLVKHNAPITLGFAGGILLGIAS</sequence>
<evidence type="ECO:0000256" key="4">
    <source>
        <dbReference type="ARBA" id="ARBA00022989"/>
    </source>
</evidence>
<keyword evidence="3" id="KW-0812">Transmembrane</keyword>
<protein>
    <submittedName>
        <fullName evidence="6">FUN14 domain-containing protein 1B-like</fullName>
    </submittedName>
</protein>
<keyword evidence="5" id="KW-0472">Membrane</keyword>